<dbReference type="Proteomes" id="UP000000557">
    <property type="component" value="Chromosome"/>
</dbReference>
<proteinExistence type="predicted"/>
<dbReference type="PhylomeDB" id="Q7NFK4"/>
<evidence type="ECO:0000313" key="1">
    <source>
        <dbReference type="EMBL" id="BAC91462.1"/>
    </source>
</evidence>
<dbReference type="AlphaFoldDB" id="Q7NFK4"/>
<reference evidence="1 2" key="2">
    <citation type="journal article" date="2003" name="DNA Res.">
        <title>Complete genome structure of Gloeobacter violaceus PCC 7421, a cyanobacterium that lacks thylakoids (supplement).</title>
        <authorList>
            <person name="Nakamura Y."/>
            <person name="Kaneko T."/>
            <person name="Sato S."/>
            <person name="Mimuro M."/>
            <person name="Miyashita H."/>
            <person name="Tsuchiya T."/>
            <person name="Sasamoto S."/>
            <person name="Watanabe A."/>
            <person name="Kawashima K."/>
            <person name="Kishida Y."/>
            <person name="Kiyokawa C."/>
            <person name="Kohara M."/>
            <person name="Matsumoto M."/>
            <person name="Matsuno A."/>
            <person name="Nakazaki N."/>
            <person name="Shimpo S."/>
            <person name="Takeuchi C."/>
            <person name="Yamada M."/>
            <person name="Tabata S."/>
        </authorList>
    </citation>
    <scope>NUCLEOTIDE SEQUENCE [LARGE SCALE GENOMIC DNA]</scope>
    <source>
        <strain evidence="2">ATCC 29082 / PCC 7421</strain>
    </source>
</reference>
<reference evidence="1 2" key="1">
    <citation type="journal article" date="2003" name="DNA Res.">
        <title>Complete genome structure of Gloeobacter violaceus PCC 7421, a cyanobacterium that lacks thylakoids.</title>
        <authorList>
            <person name="Nakamura Y."/>
            <person name="Kaneko T."/>
            <person name="Sato S."/>
            <person name="Mimuro M."/>
            <person name="Miyashita H."/>
            <person name="Tsuchiya T."/>
            <person name="Sasamoto S."/>
            <person name="Watanabe A."/>
            <person name="Kawashima K."/>
            <person name="Kishida Y."/>
            <person name="Kiyokawa C."/>
            <person name="Kohara M."/>
            <person name="Matsumoto M."/>
            <person name="Matsuno A."/>
            <person name="Nakazaki N."/>
            <person name="Shimpo S."/>
            <person name="Takeuchi C."/>
            <person name="Yamada M."/>
            <person name="Tabata S."/>
        </authorList>
    </citation>
    <scope>NUCLEOTIDE SEQUENCE [LARGE SCALE GENOMIC DNA]</scope>
    <source>
        <strain evidence="2">ATCC 29082 / PCC 7421</strain>
    </source>
</reference>
<organism evidence="1 2">
    <name type="scientific">Gloeobacter violaceus (strain ATCC 29082 / PCC 7421)</name>
    <dbReference type="NCBI Taxonomy" id="251221"/>
    <lineage>
        <taxon>Bacteria</taxon>
        <taxon>Bacillati</taxon>
        <taxon>Cyanobacteriota</taxon>
        <taxon>Cyanophyceae</taxon>
        <taxon>Gloeobacterales</taxon>
        <taxon>Gloeobacteraceae</taxon>
        <taxon>Gloeobacter</taxon>
    </lineage>
</organism>
<evidence type="ECO:0000313" key="2">
    <source>
        <dbReference type="Proteomes" id="UP000000557"/>
    </source>
</evidence>
<dbReference type="STRING" id="251221.gene:10761034"/>
<dbReference type="EnsemblBacteria" id="BAC91462">
    <property type="protein sequence ID" value="BAC91462"/>
    <property type="gene ID" value="BAC91462"/>
</dbReference>
<dbReference type="KEGG" id="gvi:gll3521"/>
<dbReference type="PATRIC" id="fig|251221.4.peg.3554"/>
<accession>Q7NFK4</accession>
<name>Q7NFK4_GLOVI</name>
<protein>
    <submittedName>
        <fullName evidence="1">Gll3521 protein</fullName>
    </submittedName>
</protein>
<keyword evidence="2" id="KW-1185">Reference proteome</keyword>
<dbReference type="EMBL" id="BA000045">
    <property type="protein sequence ID" value="BAC91462.1"/>
    <property type="molecule type" value="Genomic_DNA"/>
</dbReference>
<dbReference type="HOGENOM" id="CLU_067305_0_0_3"/>
<sequence length="258" mass="29514">MEKCCLLVSANVSYQHAERDIETLTGLRVSHATQQRLVQRQHFELPVAKEPELVEELSVDGGKVRLRTEPGQACEWRDYKAVRLHGIATAAMYRDNDGLVEWVNRQNLALPVTCLGDGHDGIWNIVERISRCESRREILDWYHLKENLYKVGGSLNRLKRAESDLWRGKAEEAMGRFEGWKAEQVKRFCQYLSKHKARIVNYGYLQAEQVCSVGSGAVESAVKQIDRRLKISGAQWKVENVPRVLAHRTAYLNGLLTN</sequence>
<gene>
    <name evidence="1" type="ordered locus">gll3521</name>
</gene>
<dbReference type="NCBIfam" id="NF033572">
    <property type="entry name" value="transpos_ISKra4"/>
    <property type="match status" value="1"/>
</dbReference>
<dbReference type="InParanoid" id="Q7NFK4"/>
<dbReference type="OrthoDB" id="443406at2"/>
<dbReference type="eggNOG" id="COG3464">
    <property type="taxonomic scope" value="Bacteria"/>
</dbReference>